<dbReference type="HOGENOM" id="CLU_453996_0_0_9"/>
<dbReference type="Gene3D" id="1.10.10.10">
    <property type="entry name" value="Winged helix-like DNA-binding domain superfamily/Winged helix DNA-binding domain"/>
    <property type="match status" value="1"/>
</dbReference>
<evidence type="ECO:0000313" key="6">
    <source>
        <dbReference type="EMBL" id="ERL63705.1"/>
    </source>
</evidence>
<evidence type="ECO:0000259" key="4">
    <source>
        <dbReference type="Pfam" id="PF09254"/>
    </source>
</evidence>
<dbReference type="InterPro" id="IPR004234">
    <property type="entry name" value="FokI_D1"/>
</dbReference>
<gene>
    <name evidence="6" type="ORF">L248_2266</name>
</gene>
<evidence type="ECO:0000313" key="7">
    <source>
        <dbReference type="Proteomes" id="UP000030647"/>
    </source>
</evidence>
<feature type="domain" description="FokI D3" evidence="5">
    <location>
        <begin position="243"/>
        <end position="306"/>
    </location>
</feature>
<evidence type="ECO:0000256" key="1">
    <source>
        <dbReference type="ARBA" id="ARBA00022801"/>
    </source>
</evidence>
<dbReference type="InterPro" id="IPR015334">
    <property type="entry name" value="FokI_cleavage_dom"/>
</dbReference>
<proteinExistence type="predicted"/>
<keyword evidence="7" id="KW-1185">Reference proteome</keyword>
<dbReference type="Pfam" id="PF02980">
    <property type="entry name" value="FokI_dom_2"/>
    <property type="match status" value="1"/>
</dbReference>
<dbReference type="GO" id="GO:0009307">
    <property type="term" value="P:DNA restriction-modification system"/>
    <property type="evidence" value="ECO:0007669"/>
    <property type="project" value="InterPro"/>
</dbReference>
<evidence type="ECO:0008006" key="8">
    <source>
        <dbReference type="Google" id="ProtNLM"/>
    </source>
</evidence>
<dbReference type="Gene3D" id="3.90.241.10">
    <property type="entry name" value="Foki Restriction Endonuclease, Chain A, domain 1"/>
    <property type="match status" value="1"/>
</dbReference>
<dbReference type="InterPro" id="IPR036390">
    <property type="entry name" value="WH_DNA-bd_sf"/>
</dbReference>
<feature type="domain" description="FokI recognition" evidence="3">
    <location>
        <begin position="2"/>
        <end position="86"/>
    </location>
</feature>
<feature type="domain" description="FokI recognition" evidence="2">
    <location>
        <begin position="95"/>
        <end position="193"/>
    </location>
</feature>
<dbReference type="InterPro" id="IPR036388">
    <property type="entry name" value="WH-like_DNA-bd_sf"/>
</dbReference>
<dbReference type="SUPFAM" id="SSF46785">
    <property type="entry name" value="Winged helix' DNA-binding domain"/>
    <property type="match status" value="3"/>
</dbReference>
<keyword evidence="1" id="KW-0378">Hydrolase</keyword>
<dbReference type="Pfam" id="PF09254">
    <property type="entry name" value="FokI_cleav_dom"/>
    <property type="match status" value="1"/>
</dbReference>
<organism evidence="6 7">
    <name type="scientific">Schleiferilactobacillus shenzhenensis LY-73</name>
    <dbReference type="NCBI Taxonomy" id="1231336"/>
    <lineage>
        <taxon>Bacteria</taxon>
        <taxon>Bacillati</taxon>
        <taxon>Bacillota</taxon>
        <taxon>Bacilli</taxon>
        <taxon>Lactobacillales</taxon>
        <taxon>Lactobacillaceae</taxon>
        <taxon>Schleiferilactobacillus</taxon>
    </lineage>
</organism>
<dbReference type="AlphaFoldDB" id="U4TK07"/>
<dbReference type="Proteomes" id="UP000030647">
    <property type="component" value="Unassembled WGS sequence"/>
</dbReference>
<dbReference type="Pfam" id="PF16902">
    <property type="entry name" value="FokI_D3"/>
    <property type="match status" value="1"/>
</dbReference>
<dbReference type="GO" id="GO:0009036">
    <property type="term" value="F:type II site-specific deoxyribonuclease activity"/>
    <property type="evidence" value="ECO:0007669"/>
    <property type="project" value="InterPro"/>
</dbReference>
<dbReference type="eggNOG" id="ENOG502Z8NJ">
    <property type="taxonomic scope" value="Bacteria"/>
</dbReference>
<name>U4TK07_9LACO</name>
<dbReference type="SUPFAM" id="SSF52980">
    <property type="entry name" value="Restriction endonuclease-like"/>
    <property type="match status" value="1"/>
</dbReference>
<evidence type="ECO:0000259" key="3">
    <source>
        <dbReference type="Pfam" id="PF02981"/>
    </source>
</evidence>
<dbReference type="InterPro" id="IPR031655">
    <property type="entry name" value="FokI_D3"/>
</dbReference>
<dbReference type="InterPro" id="IPR004233">
    <property type="entry name" value="FokI_D2"/>
</dbReference>
<protein>
    <recommendedName>
        <fullName evidence="8">Restriction endonuclease</fullName>
    </recommendedName>
</protein>
<dbReference type="CDD" id="cd00941">
    <property type="entry name" value="FokI_N"/>
    <property type="match status" value="1"/>
</dbReference>
<dbReference type="CDD" id="cd22327">
    <property type="entry name" value="FokI_nuclease-like"/>
    <property type="match status" value="1"/>
</dbReference>
<dbReference type="Gene3D" id="3.40.91.30">
    <property type="match status" value="1"/>
</dbReference>
<dbReference type="InterPro" id="IPR044945">
    <property type="entry name" value="FokI_dom_1_2"/>
</dbReference>
<evidence type="ECO:0000259" key="2">
    <source>
        <dbReference type="Pfam" id="PF02980"/>
    </source>
</evidence>
<dbReference type="InterPro" id="IPR011335">
    <property type="entry name" value="Restrct_endonuc-II-like"/>
</dbReference>
<feature type="domain" description="FokI cleavage" evidence="4">
    <location>
        <begin position="353"/>
        <end position="507"/>
    </location>
</feature>
<evidence type="ECO:0000259" key="5">
    <source>
        <dbReference type="Pfam" id="PF16902"/>
    </source>
</evidence>
<reference evidence="7" key="1">
    <citation type="journal article" date="2013" name="Genome Announc.">
        <title>Whole-Genome Sequencing of Lactobacillus shenzhenensis Strain LY-73T.</title>
        <authorList>
            <person name="Lin Z."/>
            <person name="Liu Z."/>
            <person name="Yang R."/>
            <person name="Zou Y."/>
            <person name="Wan D."/>
            <person name="Chen J."/>
            <person name="Guo M."/>
            <person name="Zhao J."/>
            <person name="Fang C."/>
            <person name="Yang R."/>
            <person name="Liu F."/>
        </authorList>
    </citation>
    <scope>NUCLEOTIDE SEQUENCE [LARGE SCALE GENOMIC DNA]</scope>
    <source>
        <strain evidence="7">LY-73</strain>
    </source>
</reference>
<sequence>MFTYEELVGHSRDANNRPAKSRAVAVADALIQVSIPSQQAQTNNKYWTDNWTADGFLRWAVSLNFVQFDRDTDEYTISPLGTELAQVATEPARDEILKKAFLRYPPATRVLSILAGAAENGHPWKNKFEIGHELGFLGEPGFTSYNSSLMLGFLKQASTSKEVTTIRADVEGTADKYARMIAMWLIKVGFVETRSPKIAHRILGPVGGFMEYRITGAGLHAIRQAQGSSKNNRAAKFVMWEFFATTGKSRGYVRTRRARIVQLLMATPTKSFDRLVEQLHAESLTDDPAIITNDLCGLNHMGIRVYFVSGGSQGRQVQLRDTIQPFTIPTGQLTQSQGDKAREQLKAKFLAKTNLLPRYVELLDIAYDSKRNRDFEMVTAELFNFAYLLPAVHLGGVRKPDALVATKKFGIIVDTKAYANGYSRNANQADEMARYITENQKRDPKTNPNRWWDNFDARIPPNAYYFLWVSSFFTGQFDDQLSYTAHRTNTHGGALNVEQLLIGANMIQTGQLDRNKLPEYMQDKEITFGTI</sequence>
<dbReference type="EMBL" id="KI271619">
    <property type="protein sequence ID" value="ERL63705.1"/>
    <property type="molecule type" value="Genomic_DNA"/>
</dbReference>
<dbReference type="GO" id="GO:0003677">
    <property type="term" value="F:DNA binding"/>
    <property type="evidence" value="ECO:0007669"/>
    <property type="project" value="InterPro"/>
</dbReference>
<accession>U4TK07</accession>
<dbReference type="Pfam" id="PF02981">
    <property type="entry name" value="FokI_D1"/>
    <property type="match status" value="1"/>
</dbReference>